<gene>
    <name evidence="2" type="ORF">LF923_0020745</name>
</gene>
<dbReference type="EMBL" id="CP162411">
    <property type="protein sequence ID" value="XDL14546.1"/>
    <property type="molecule type" value="Genomic_DNA"/>
</dbReference>
<dbReference type="GO" id="GO:0015128">
    <property type="term" value="F:gluconate transmembrane transporter activity"/>
    <property type="evidence" value="ECO:0007669"/>
    <property type="project" value="InterPro"/>
</dbReference>
<feature type="transmembrane region" description="Helical" evidence="1">
    <location>
        <begin position="6"/>
        <end position="22"/>
    </location>
</feature>
<dbReference type="PIRSF" id="PIRSF002746">
    <property type="entry name" value="Gluconate_transporter"/>
    <property type="match status" value="1"/>
</dbReference>
<proteinExistence type="predicted"/>
<keyword evidence="1" id="KW-0812">Transmembrane</keyword>
<evidence type="ECO:0000256" key="1">
    <source>
        <dbReference type="SAM" id="Phobius"/>
    </source>
</evidence>
<keyword evidence="1" id="KW-1133">Transmembrane helix</keyword>
<dbReference type="NCBIfam" id="TIGR00791">
    <property type="entry name" value="gntP"/>
    <property type="match status" value="1"/>
</dbReference>
<dbReference type="PANTHER" id="PTHR30354:SF25">
    <property type="entry name" value="INNER MEMBRANE PERMEASE YGBN"/>
    <property type="match status" value="1"/>
</dbReference>
<feature type="transmembrane region" description="Helical" evidence="1">
    <location>
        <begin position="395"/>
        <end position="412"/>
    </location>
</feature>
<feature type="transmembrane region" description="Helical" evidence="1">
    <location>
        <begin position="175"/>
        <end position="197"/>
    </location>
</feature>
<feature type="transmembrane region" description="Helical" evidence="1">
    <location>
        <begin position="29"/>
        <end position="47"/>
    </location>
</feature>
<feature type="transmembrane region" description="Helical" evidence="1">
    <location>
        <begin position="274"/>
        <end position="297"/>
    </location>
</feature>
<feature type="transmembrane region" description="Helical" evidence="1">
    <location>
        <begin position="309"/>
        <end position="330"/>
    </location>
</feature>
<name>A0AB39I9L3_9GAMM</name>
<feature type="transmembrane region" description="Helical" evidence="1">
    <location>
        <begin position="350"/>
        <end position="383"/>
    </location>
</feature>
<keyword evidence="1" id="KW-0472">Membrane</keyword>
<evidence type="ECO:0000313" key="2">
    <source>
        <dbReference type="EMBL" id="XDL14546.1"/>
    </source>
</evidence>
<sequence>MSTALLLTIAIAGVLILLLMVIKAKVHPFVALLVVSFMVALATGIPVDNIMKAITGGMGGLLGSITIIIGLGAMLGGMIEASNGAESLAQRFTRSLGPKHTVAALTMAAFILGIPVFFEVGFIIVVPIIYGFSKVAHVSPLKFGLPMAGVMLAVHVALPTHPGAAAAGAMLGADIGWLMMVGIAIAIPASIVGYFTARSMNRRHYALSIEVLEQMQLSKPEPSTLPESSLLPSHPAVPGAGLIASLIVIPIGIILLGTIAAATLPADNLLRKAMVLAGTPAVALLIALALATYFLALRRGWSKDKISDVMSAAIPTSAAVIMVAGAGGAFGKVLVESGVGKALAESLTAIHLPIIPAAFIISLALRASQGSATVAIITTSGLLSQAVSGMSHMQLVLVTLSACFGGLGLSHVNDAGFWVVTRYLGLSVADGLKTWTVLTTVMGLVGFIIIQMLWFII</sequence>
<organism evidence="2">
    <name type="scientific">Dickeya oryzae</name>
    <dbReference type="NCBI Taxonomy" id="1240404"/>
    <lineage>
        <taxon>Bacteria</taxon>
        <taxon>Pseudomonadati</taxon>
        <taxon>Pseudomonadota</taxon>
        <taxon>Gammaproteobacteria</taxon>
        <taxon>Enterobacterales</taxon>
        <taxon>Pectobacteriaceae</taxon>
        <taxon>Dickeya</taxon>
    </lineage>
</organism>
<feature type="transmembrane region" description="Helical" evidence="1">
    <location>
        <begin position="102"/>
        <end position="130"/>
    </location>
</feature>
<dbReference type="RefSeq" id="WP_226099781.1">
    <property type="nucleotide sequence ID" value="NZ_CP162411.1"/>
</dbReference>
<feature type="transmembrane region" description="Helical" evidence="1">
    <location>
        <begin position="59"/>
        <end position="81"/>
    </location>
</feature>
<accession>A0AB39I9L3</accession>
<dbReference type="PANTHER" id="PTHR30354">
    <property type="entry name" value="GNT FAMILY GLUCONATE TRANSPORTER"/>
    <property type="match status" value="1"/>
</dbReference>
<reference evidence="2" key="1">
    <citation type="submission" date="2024-07" db="EMBL/GenBank/DDBJ databases">
        <authorList>
            <person name="Pedron J."/>
        </authorList>
    </citation>
    <scope>NUCLEOTIDE SEQUENCE</scope>
    <source>
        <strain evidence="2">A642-S2-A17</strain>
    </source>
</reference>
<feature type="transmembrane region" description="Helical" evidence="1">
    <location>
        <begin position="432"/>
        <end position="456"/>
    </location>
</feature>
<feature type="transmembrane region" description="Helical" evidence="1">
    <location>
        <begin position="240"/>
        <end position="262"/>
    </location>
</feature>
<dbReference type="GO" id="GO:0005886">
    <property type="term" value="C:plasma membrane"/>
    <property type="evidence" value="ECO:0007669"/>
    <property type="project" value="TreeGrafter"/>
</dbReference>
<dbReference type="InterPro" id="IPR003474">
    <property type="entry name" value="Glcn_transporter"/>
</dbReference>
<dbReference type="AlphaFoldDB" id="A0AB39I9L3"/>
<dbReference type="Pfam" id="PF02447">
    <property type="entry name" value="GntP_permease"/>
    <property type="match status" value="1"/>
</dbReference>
<protein>
    <submittedName>
        <fullName evidence="2">GntP family transporter</fullName>
    </submittedName>
</protein>
<dbReference type="NCBIfam" id="NF007332">
    <property type="entry name" value="PRK09821.1"/>
    <property type="match status" value="1"/>
</dbReference>